<evidence type="ECO:0000313" key="2">
    <source>
        <dbReference type="Proteomes" id="UP000030554"/>
    </source>
</evidence>
<proteinExistence type="predicted"/>
<name>A0A0A3ALU6_9PAST</name>
<evidence type="ECO:0000313" key="1">
    <source>
        <dbReference type="EMBL" id="KGQ62489.1"/>
    </source>
</evidence>
<organism evidence="1 2">
    <name type="scientific">Gallibacterium anatis 4895</name>
    <dbReference type="NCBI Taxonomy" id="1396510"/>
    <lineage>
        <taxon>Bacteria</taxon>
        <taxon>Pseudomonadati</taxon>
        <taxon>Pseudomonadota</taxon>
        <taxon>Gammaproteobacteria</taxon>
        <taxon>Pasteurellales</taxon>
        <taxon>Pasteurellaceae</taxon>
        <taxon>Gallibacterium</taxon>
    </lineage>
</organism>
<reference evidence="1 2" key="1">
    <citation type="submission" date="2014-07" db="EMBL/GenBank/DDBJ databases">
        <title>Chaperone-usher fimbriae in a diverse selection of Gallibacterium genomes.</title>
        <authorList>
            <person name="Kudirkiene E."/>
            <person name="Bager R.J."/>
            <person name="Johnson T.J."/>
            <person name="Bojesen A.M."/>
        </authorList>
    </citation>
    <scope>NUCLEOTIDE SEQUENCE [LARGE SCALE GENOMIC DNA]</scope>
    <source>
        <strain evidence="1 2">4895</strain>
    </source>
</reference>
<accession>A0A0A3ALU6</accession>
<dbReference type="EMBL" id="JPJQ01000019">
    <property type="protein sequence ID" value="KGQ62489.1"/>
    <property type="molecule type" value="Genomic_DNA"/>
</dbReference>
<protein>
    <submittedName>
        <fullName evidence="1">Uncharacterized protein</fullName>
    </submittedName>
</protein>
<comment type="caution">
    <text evidence="1">The sequence shown here is derived from an EMBL/GenBank/DDBJ whole genome shotgun (WGS) entry which is preliminary data.</text>
</comment>
<gene>
    <name evidence="1" type="ORF">IO48_04160</name>
</gene>
<dbReference type="RefSeq" id="WP_039163131.1">
    <property type="nucleotide sequence ID" value="NZ_JPJQ01000019.1"/>
</dbReference>
<sequence>MSQPKTSRVGLLFQADPIIRPFNLEPVLQDLERLCKQILARVGNVQQFILYPHRVFKQRAWHIKVIGEKGITYLLLNIGGYYQFVSEMNATRLSLSVADDIDAFWFAYALSERLAVPPTIPTGLFGGDAQ</sequence>
<dbReference type="Proteomes" id="UP000030554">
    <property type="component" value="Unassembled WGS sequence"/>
</dbReference>
<dbReference type="AlphaFoldDB" id="A0A0A3ALU6"/>